<dbReference type="STRING" id="33995.KOEU_14920"/>
<keyword evidence="2" id="KW-1185">Reference proteome</keyword>
<proteinExistence type="predicted"/>
<dbReference type="PATRIC" id="fig|33995.3.peg.1662"/>
<reference evidence="1" key="1">
    <citation type="submission" date="2015-08" db="EMBL/GenBank/DDBJ databases">
        <title>Draft genome sequence of Komagataeibacter europaeus CECT 8546 a cellulose producer strain from vinegar produced by the traditional method.</title>
        <authorList>
            <person name="Poehlein A."/>
            <person name="Valera M.J."/>
            <person name="Haack F.S."/>
            <person name="Mas A."/>
            <person name="Daniel R."/>
            <person name="Streit W.R."/>
            <person name="Mateo E."/>
        </authorList>
    </citation>
    <scope>NUCLEOTIDE SEQUENCE [LARGE SCALE GENOMIC DNA]</scope>
    <source>
        <strain evidence="1">CECT 8546</strain>
    </source>
</reference>
<dbReference type="PANTHER" id="PTHR38733">
    <property type="entry name" value="PROTEIN MCRC"/>
    <property type="match status" value="1"/>
</dbReference>
<name>A0A0M0EHU5_KOMEU</name>
<gene>
    <name evidence="1" type="ORF">KOEU_14920</name>
</gene>
<evidence type="ECO:0000313" key="1">
    <source>
        <dbReference type="EMBL" id="KON64847.1"/>
    </source>
</evidence>
<sequence>MIRRTVLEWNMLPYGKGKAEIPPDIVDGLMTVADASDIPDVLRYERHGLRAGSVVGIIVALGVELEILPKIESLEQHGTQASDSIRSRLVHMLAVVLDMTVDGGDLAHMGTQDETLLEVVIRLFVRRLCEAVRRGLPRRYVEQADDLPALRGRLDAIRQFSVLAVSPQKLACRYDVLGCDTPLNQIMKAVVGRLLQLARATDNQKRLRELACIYADVSPVPVAALRWDAVTVDRTTARWTTLIELAHRLLHKPYQTTSNGATQGFSLLFDMNVLFEKYIAYWLRVALEGTGLHVVVQGGGDYALYTPPDNRGVFLTIPDILIKCDDKIVQIIDTKWKRLARQKNDPRQGVKQADIYQMMAYGRIYDCPHLMLLYPHHAGLGGDLVRNLHHIARHAGPDVLEIATVNLSDNNAGLLHRLRQLCDVA</sequence>
<dbReference type="AlphaFoldDB" id="A0A0M0EHU5"/>
<dbReference type="OrthoDB" id="307209at2"/>
<evidence type="ECO:0000313" key="2">
    <source>
        <dbReference type="Proteomes" id="UP000037566"/>
    </source>
</evidence>
<dbReference type="EMBL" id="LHUQ01000006">
    <property type="protein sequence ID" value="KON64847.1"/>
    <property type="molecule type" value="Genomic_DNA"/>
</dbReference>
<dbReference type="REBASE" id="131198">
    <property type="entry name" value="Keu8546McrCP"/>
</dbReference>
<protein>
    <submittedName>
        <fullName evidence="1">5-methylcytosine-specific restriction enzyme subunit McrC</fullName>
    </submittedName>
</protein>
<dbReference type="RefSeq" id="WP_053323185.1">
    <property type="nucleotide sequence ID" value="NZ_LHUQ01000006.1"/>
</dbReference>
<organism evidence="1 2">
    <name type="scientific">Komagataeibacter europaeus</name>
    <name type="common">Gluconacetobacter europaeus</name>
    <dbReference type="NCBI Taxonomy" id="33995"/>
    <lineage>
        <taxon>Bacteria</taxon>
        <taxon>Pseudomonadati</taxon>
        <taxon>Pseudomonadota</taxon>
        <taxon>Alphaproteobacteria</taxon>
        <taxon>Acetobacterales</taxon>
        <taxon>Acetobacteraceae</taxon>
        <taxon>Komagataeibacter</taxon>
    </lineage>
</organism>
<comment type="caution">
    <text evidence="1">The sequence shown here is derived from an EMBL/GenBank/DDBJ whole genome shotgun (WGS) entry which is preliminary data.</text>
</comment>
<dbReference type="Proteomes" id="UP000037566">
    <property type="component" value="Unassembled WGS sequence"/>
</dbReference>
<dbReference type="PANTHER" id="PTHR38733:SF1">
    <property type="entry name" value="TYPE IV METHYL-DIRECTED RESTRICTION ENZYME ECOKMCRBC"/>
    <property type="match status" value="1"/>
</dbReference>
<accession>A0A0M0EHU5</accession>
<dbReference type="Pfam" id="PF10117">
    <property type="entry name" value="McrBC"/>
    <property type="match status" value="1"/>
</dbReference>
<dbReference type="InterPro" id="IPR019292">
    <property type="entry name" value="McrC"/>
</dbReference>